<dbReference type="Gene3D" id="3.30.497.10">
    <property type="entry name" value="Antithrombin, subunit I, domain 2"/>
    <property type="match status" value="1"/>
</dbReference>
<dbReference type="PANTHER" id="PTHR11461">
    <property type="entry name" value="SERINE PROTEASE INHIBITOR, SERPIN"/>
    <property type="match status" value="1"/>
</dbReference>
<keyword evidence="4" id="KW-1185">Reference proteome</keyword>
<dbReference type="PROSITE" id="PS00284">
    <property type="entry name" value="SERPIN"/>
    <property type="match status" value="1"/>
</dbReference>
<proteinExistence type="inferred from homology"/>
<gene>
    <name evidence="3" type="ORF">LX13_000175</name>
</gene>
<dbReference type="InterPro" id="IPR042185">
    <property type="entry name" value="Serpin_sf_2"/>
</dbReference>
<dbReference type="InterPro" id="IPR023795">
    <property type="entry name" value="Serpin_CS"/>
</dbReference>
<reference evidence="3 4" key="1">
    <citation type="submission" date="2022-06" db="EMBL/GenBank/DDBJ databases">
        <title>Genomic Encyclopedia of Archaeal and Bacterial Type Strains, Phase II (KMG-II): from individual species to whole genera.</title>
        <authorList>
            <person name="Goeker M."/>
        </authorList>
    </citation>
    <scope>NUCLEOTIDE SEQUENCE [LARGE SCALE GENOMIC DNA]</scope>
    <source>
        <strain evidence="3 4">DSM 44693</strain>
    </source>
</reference>
<dbReference type="SUPFAM" id="SSF56574">
    <property type="entry name" value="Serpins"/>
    <property type="match status" value="1"/>
</dbReference>
<dbReference type="InterPro" id="IPR036186">
    <property type="entry name" value="Serpin_sf"/>
</dbReference>
<dbReference type="Gene3D" id="2.30.39.10">
    <property type="entry name" value="Alpha-1-antitrypsin, domain 1"/>
    <property type="match status" value="1"/>
</dbReference>
<comment type="caution">
    <text evidence="3">The sequence shown here is derived from an EMBL/GenBank/DDBJ whole genome shotgun (WGS) entry which is preliminary data.</text>
</comment>
<dbReference type="SMART" id="SM00093">
    <property type="entry name" value="SERPIN"/>
    <property type="match status" value="1"/>
</dbReference>
<sequence>MSSRRRLGLSVGVAGVLLFSGCATDPAPPTTAQLSKAPSVTFQQIGIDQVRAESAEVVTATRDLGVALAQAEPDTGGTNRVVSPWSAMTALGMVRAGADGTTADELDRALGPYRPKALAALLGQLDVIGGDPGTVDEDNPPTPPVYRQGTGAFVQKSSSLGRQYLTDLSSFFDTGVYPIDFRTPQAANAINEWIAVNTGGQITQAPVPPDPETVFSLLSTVYLGAAWDRPFTQTIDDGTFTTGPGRTVPTAMMSQTDDFRLARGAGWTALELPYGGGGLAMQVVLPDVGASVGSTLSGAVLGAVSDGLKRARPAEVSVTMPRWKIEQTVDLAPVLEGLGARRMFTSDADLSAIGEDVFVSGAAQSATITVGEKGTVAAAVTQVAMTTTGLPPEQPETFDADRPFVYQIVDTSTSLPLFLGVVANPTAN</sequence>
<feature type="domain" description="Serpin" evidence="2">
    <location>
        <begin position="62"/>
        <end position="425"/>
    </location>
</feature>
<dbReference type="PANTHER" id="PTHR11461:SF211">
    <property type="entry name" value="GH10112P-RELATED"/>
    <property type="match status" value="1"/>
</dbReference>
<dbReference type="Proteomes" id="UP001206895">
    <property type="component" value="Unassembled WGS sequence"/>
</dbReference>
<dbReference type="InterPro" id="IPR023796">
    <property type="entry name" value="Serpin_dom"/>
</dbReference>
<name>A0ABT1H7Y1_9NOCA</name>
<dbReference type="RefSeq" id="WP_253659442.1">
    <property type="nucleotide sequence ID" value="NZ_BAAAJQ010000001.1"/>
</dbReference>
<evidence type="ECO:0000313" key="4">
    <source>
        <dbReference type="Proteomes" id="UP001206895"/>
    </source>
</evidence>
<evidence type="ECO:0000256" key="1">
    <source>
        <dbReference type="RuleBase" id="RU000411"/>
    </source>
</evidence>
<dbReference type="EMBL" id="JAMTCJ010000001">
    <property type="protein sequence ID" value="MCP2174368.1"/>
    <property type="molecule type" value="Genomic_DNA"/>
</dbReference>
<dbReference type="InterPro" id="IPR042178">
    <property type="entry name" value="Serpin_sf_1"/>
</dbReference>
<dbReference type="CDD" id="cd19590">
    <property type="entry name" value="serpin_thermopin-like"/>
    <property type="match status" value="1"/>
</dbReference>
<accession>A0ABT1H7Y1</accession>
<dbReference type="InterPro" id="IPR000215">
    <property type="entry name" value="Serpin_fam"/>
</dbReference>
<evidence type="ECO:0000259" key="2">
    <source>
        <dbReference type="SMART" id="SM00093"/>
    </source>
</evidence>
<comment type="similarity">
    <text evidence="1">Belongs to the serpin family.</text>
</comment>
<protein>
    <submittedName>
        <fullName evidence="3">Serpin B</fullName>
    </submittedName>
</protein>
<evidence type="ECO:0000313" key="3">
    <source>
        <dbReference type="EMBL" id="MCP2174368.1"/>
    </source>
</evidence>
<dbReference type="PROSITE" id="PS51257">
    <property type="entry name" value="PROKAR_LIPOPROTEIN"/>
    <property type="match status" value="1"/>
</dbReference>
<organism evidence="3 4">
    <name type="scientific">Williamsia maris</name>
    <dbReference type="NCBI Taxonomy" id="72806"/>
    <lineage>
        <taxon>Bacteria</taxon>
        <taxon>Bacillati</taxon>
        <taxon>Actinomycetota</taxon>
        <taxon>Actinomycetes</taxon>
        <taxon>Mycobacteriales</taxon>
        <taxon>Nocardiaceae</taxon>
        <taxon>Williamsia</taxon>
    </lineage>
</organism>
<dbReference type="Pfam" id="PF00079">
    <property type="entry name" value="Serpin"/>
    <property type="match status" value="1"/>
</dbReference>